<dbReference type="HAMAP" id="MF_01877">
    <property type="entry name" value="16SrRNA_methyltr_I"/>
    <property type="match status" value="1"/>
</dbReference>
<comment type="catalytic activity">
    <reaction evidence="6">
        <text>cytidine(1402) in 16S rRNA + S-adenosyl-L-methionine = 2'-O-methylcytidine(1402) in 16S rRNA + S-adenosyl-L-homocysteine + H(+)</text>
        <dbReference type="Rhea" id="RHEA:42924"/>
        <dbReference type="Rhea" id="RHEA-COMP:10285"/>
        <dbReference type="Rhea" id="RHEA-COMP:10286"/>
        <dbReference type="ChEBI" id="CHEBI:15378"/>
        <dbReference type="ChEBI" id="CHEBI:57856"/>
        <dbReference type="ChEBI" id="CHEBI:59789"/>
        <dbReference type="ChEBI" id="CHEBI:74495"/>
        <dbReference type="ChEBI" id="CHEBI:82748"/>
        <dbReference type="EC" id="2.1.1.198"/>
    </reaction>
</comment>
<dbReference type="OrthoDB" id="9809084at2"/>
<keyword evidence="4 6" id="KW-0808">Transferase</keyword>
<comment type="similarity">
    <text evidence="6">Belongs to the methyltransferase superfamily. RsmI family.</text>
</comment>
<dbReference type="Gene3D" id="3.40.1010.10">
    <property type="entry name" value="Cobalt-precorrin-4 Transmethylase, Domain 1"/>
    <property type="match status" value="1"/>
</dbReference>
<comment type="caution">
    <text evidence="9">The sequence shown here is derived from an EMBL/GenBank/DDBJ whole genome shotgun (WGS) entry which is preliminary data.</text>
</comment>
<dbReference type="PANTHER" id="PTHR46111:SF1">
    <property type="entry name" value="RIBOSOMAL RNA SMALL SUBUNIT METHYLTRANSFERASE I"/>
    <property type="match status" value="1"/>
</dbReference>
<dbReference type="InterPro" id="IPR008189">
    <property type="entry name" value="rRNA_ssu_MeTfrase_I"/>
</dbReference>
<dbReference type="NCBIfam" id="TIGR00096">
    <property type="entry name" value="16S rRNA (cytidine(1402)-2'-O)-methyltransferase"/>
    <property type="match status" value="1"/>
</dbReference>
<dbReference type="Pfam" id="PF00590">
    <property type="entry name" value="TP_methylase"/>
    <property type="match status" value="1"/>
</dbReference>
<evidence type="ECO:0000256" key="3">
    <source>
        <dbReference type="ARBA" id="ARBA00022603"/>
    </source>
</evidence>
<name>A0A2T0X1Z6_9RHOB</name>
<dbReference type="InterPro" id="IPR014777">
    <property type="entry name" value="4pyrrole_Mease_sub1"/>
</dbReference>
<feature type="domain" description="Tetrapyrrole methylase" evidence="7">
    <location>
        <begin position="13"/>
        <end position="215"/>
    </location>
</feature>
<evidence type="ECO:0000256" key="5">
    <source>
        <dbReference type="ARBA" id="ARBA00022691"/>
    </source>
</evidence>
<dbReference type="InterPro" id="IPR014776">
    <property type="entry name" value="4pyrrole_Mease_sub2"/>
</dbReference>
<keyword evidence="3 6" id="KW-0489">Methyltransferase</keyword>
<evidence type="ECO:0000313" key="9">
    <source>
        <dbReference type="EMBL" id="PRY92972.1"/>
    </source>
</evidence>
<dbReference type="EC" id="2.1.1.198" evidence="6"/>
<dbReference type="GO" id="GO:0070677">
    <property type="term" value="F:rRNA (cytosine-2'-O-)-methyltransferase activity"/>
    <property type="evidence" value="ECO:0007669"/>
    <property type="project" value="UniProtKB-UniRule"/>
</dbReference>
<keyword evidence="2 6" id="KW-0698">rRNA processing</keyword>
<dbReference type="Gene3D" id="3.30.950.10">
    <property type="entry name" value="Methyltransferase, Cobalt-precorrin-4 Transmethylase, Domain 2"/>
    <property type="match status" value="1"/>
</dbReference>
<dbReference type="EMBL" id="PVTT01000002">
    <property type="protein sequence ID" value="PRY92972.1"/>
    <property type="molecule type" value="Genomic_DNA"/>
</dbReference>
<dbReference type="InterPro" id="IPR000878">
    <property type="entry name" value="4pyrrol_Mease"/>
</dbReference>
<comment type="subcellular location">
    <subcellularLocation>
        <location evidence="6">Cytoplasm</location>
    </subcellularLocation>
</comment>
<evidence type="ECO:0000256" key="2">
    <source>
        <dbReference type="ARBA" id="ARBA00022552"/>
    </source>
</evidence>
<protein>
    <recommendedName>
        <fullName evidence="6">Ribosomal RNA small subunit methyltransferase I</fullName>
        <ecNumber evidence="6">2.1.1.198</ecNumber>
    </recommendedName>
    <alternativeName>
        <fullName evidence="6">16S rRNA 2'-O-ribose C1402 methyltransferase</fullName>
    </alternativeName>
    <alternativeName>
        <fullName evidence="6">rRNA (cytidine-2'-O-)-methyltransferase RsmI</fullName>
    </alternativeName>
</protein>
<proteinExistence type="inferred from homology"/>
<dbReference type="PANTHER" id="PTHR46111">
    <property type="entry name" value="RIBOSOMAL RNA SMALL SUBUNIT METHYLTRANSFERASE I"/>
    <property type="match status" value="1"/>
</dbReference>
<evidence type="ECO:0000256" key="4">
    <source>
        <dbReference type="ARBA" id="ARBA00022679"/>
    </source>
</evidence>
<reference evidence="9 10" key="1">
    <citation type="submission" date="2018-03" db="EMBL/GenBank/DDBJ databases">
        <title>Genomic Encyclopedia of Archaeal and Bacterial Type Strains, Phase II (KMG-II): from individual species to whole genera.</title>
        <authorList>
            <person name="Goeker M."/>
        </authorList>
    </citation>
    <scope>NUCLEOTIDE SEQUENCE [LARGE SCALE GENOMIC DNA]</scope>
    <source>
        <strain evidence="9 10">DSM 29318</strain>
    </source>
</reference>
<evidence type="ECO:0000256" key="1">
    <source>
        <dbReference type="ARBA" id="ARBA00022490"/>
    </source>
</evidence>
<dbReference type="GO" id="GO:0005737">
    <property type="term" value="C:cytoplasm"/>
    <property type="evidence" value="ECO:0007669"/>
    <property type="project" value="UniProtKB-SubCell"/>
</dbReference>
<dbReference type="CDD" id="cd11648">
    <property type="entry name" value="RsmI"/>
    <property type="match status" value="1"/>
</dbReference>
<feature type="domain" description="RsmI HTH" evidence="8">
    <location>
        <begin position="240"/>
        <end position="282"/>
    </location>
</feature>
<gene>
    <name evidence="6" type="primary">rsmI</name>
    <name evidence="9" type="ORF">BCF33_1836</name>
</gene>
<evidence type="ECO:0000256" key="6">
    <source>
        <dbReference type="HAMAP-Rule" id="MF_01877"/>
    </source>
</evidence>
<evidence type="ECO:0000259" key="7">
    <source>
        <dbReference type="Pfam" id="PF00590"/>
    </source>
</evidence>
<dbReference type="InterPro" id="IPR053910">
    <property type="entry name" value="RsmI_HTH"/>
</dbReference>
<comment type="function">
    <text evidence="6">Catalyzes the 2'-O-methylation of the ribose of cytidine 1402 (C1402) in 16S rRNA.</text>
</comment>
<dbReference type="RefSeq" id="WP_106160619.1">
    <property type="nucleotide sequence ID" value="NZ_PVTT01000002.1"/>
</dbReference>
<sequence length="299" mass="31203">MSESDPPSIPPGLTLVSVPIGNARDVTLRALDVLRGAEVLAAEDTRSLRRLMDIHGIPLNGRRIRPYHDANGARARPALMHALGEGRSVAYASEAGTPMIADPGLKLAREAVSAGIPVTAAPGPVAAVAALTLSGLPTDRFLFAGFPPPGAGARRRWLEGLAGAGATVILYESPRRVHRLLTEMRESFGDGRAAALAREVTKRFEEVIRGTLAEVAEATHGRELKGEVVVMAGPGGGGGAAEDLPALLAEALEGASLRDAVDRVAAATGCKRREVYRLALEMERGDGDGGDPEGAQEPR</sequence>
<dbReference type="AlphaFoldDB" id="A0A2T0X1Z6"/>
<dbReference type="Pfam" id="PF23016">
    <property type="entry name" value="RsmI_C"/>
    <property type="match status" value="1"/>
</dbReference>
<keyword evidence="5 6" id="KW-0949">S-adenosyl-L-methionine</keyword>
<organism evidence="9 10">
    <name type="scientific">Hasllibacter halocynthiae</name>
    <dbReference type="NCBI Taxonomy" id="595589"/>
    <lineage>
        <taxon>Bacteria</taxon>
        <taxon>Pseudomonadati</taxon>
        <taxon>Pseudomonadota</taxon>
        <taxon>Alphaproteobacteria</taxon>
        <taxon>Rhodobacterales</taxon>
        <taxon>Roseobacteraceae</taxon>
        <taxon>Hasllibacter</taxon>
    </lineage>
</organism>
<dbReference type="Proteomes" id="UP000238801">
    <property type="component" value="Unassembled WGS sequence"/>
</dbReference>
<evidence type="ECO:0000259" key="8">
    <source>
        <dbReference type="Pfam" id="PF23016"/>
    </source>
</evidence>
<keyword evidence="10" id="KW-1185">Reference proteome</keyword>
<keyword evidence="1 6" id="KW-0963">Cytoplasm</keyword>
<accession>A0A2T0X1Z6</accession>
<dbReference type="PIRSF" id="PIRSF005917">
    <property type="entry name" value="MTase_YraL"/>
    <property type="match status" value="1"/>
</dbReference>
<evidence type="ECO:0000313" key="10">
    <source>
        <dbReference type="Proteomes" id="UP000238801"/>
    </source>
</evidence>
<dbReference type="SUPFAM" id="SSF53790">
    <property type="entry name" value="Tetrapyrrole methylase"/>
    <property type="match status" value="1"/>
</dbReference>
<dbReference type="InterPro" id="IPR035996">
    <property type="entry name" value="4pyrrol_Methylase_sf"/>
</dbReference>